<evidence type="ECO:0000313" key="1">
    <source>
        <dbReference type="EMBL" id="HGL18429.1"/>
    </source>
</evidence>
<proteinExistence type="predicted"/>
<comment type="caution">
    <text evidence="1">The sequence shown here is derived from an EMBL/GenBank/DDBJ whole genome shotgun (WGS) entry which is preliminary data.</text>
</comment>
<evidence type="ECO:0008006" key="2">
    <source>
        <dbReference type="Google" id="ProtNLM"/>
    </source>
</evidence>
<dbReference type="Gene3D" id="2.60.40.1820">
    <property type="match status" value="1"/>
</dbReference>
<reference evidence="1" key="1">
    <citation type="journal article" date="2020" name="mSystems">
        <title>Genome- and Community-Level Interaction Insights into Carbon Utilization and Element Cycling Functions of Hydrothermarchaeota in Hydrothermal Sediment.</title>
        <authorList>
            <person name="Zhou Z."/>
            <person name="Liu Y."/>
            <person name="Xu W."/>
            <person name="Pan J."/>
            <person name="Luo Z.H."/>
            <person name="Li M."/>
        </authorList>
    </citation>
    <scope>NUCLEOTIDE SEQUENCE [LARGE SCALE GENOMIC DNA]</scope>
    <source>
        <strain evidence="1">SpSt-69</strain>
    </source>
</reference>
<organism evidence="1">
    <name type="scientific">candidate division WOR-3 bacterium</name>
    <dbReference type="NCBI Taxonomy" id="2052148"/>
    <lineage>
        <taxon>Bacteria</taxon>
        <taxon>Bacteria division WOR-3</taxon>
    </lineage>
</organism>
<dbReference type="PROSITE" id="PS51257">
    <property type="entry name" value="PROKAR_LIPOPROTEIN"/>
    <property type="match status" value="1"/>
</dbReference>
<dbReference type="AlphaFoldDB" id="A0A7V3ZZD0"/>
<dbReference type="SUPFAM" id="SSF117070">
    <property type="entry name" value="LEA14-like"/>
    <property type="match status" value="1"/>
</dbReference>
<dbReference type="EMBL" id="DTDJ01000052">
    <property type="protein sequence ID" value="HGL18429.1"/>
    <property type="molecule type" value="Genomic_DNA"/>
</dbReference>
<sequence length="160" mass="18370">MERNGKNIYYILKALLFSLPLFILACAPRTTKGSDLRVSIKPISCELANIELKKIDFLYQLSVINKGNQDIQINKMTYEFYINDEKVSEGDYLSAPVKIRAKNTRNLQKFIPVPEELQSSKVKTAIRERKGIYTLKIKAVISSISEETREIDEVVKLKIK</sequence>
<accession>A0A7V3ZZD0</accession>
<gene>
    <name evidence="1" type="ORF">ENU66_08895</name>
</gene>
<name>A0A7V3ZZD0_UNCW3</name>
<protein>
    <recommendedName>
        <fullName evidence="2">Lipoprotein</fullName>
    </recommendedName>
</protein>